<gene>
    <name evidence="1" type="ORF">EJD97_009763</name>
</gene>
<reference evidence="1" key="1">
    <citation type="submission" date="2019-05" db="EMBL/GenBank/DDBJ databases">
        <title>The de novo reference genome and transcriptome assemblies of the wild tomato species Solanum chilense.</title>
        <authorList>
            <person name="Stam R."/>
            <person name="Nosenko T."/>
            <person name="Hoerger A.C."/>
            <person name="Stephan W."/>
            <person name="Seidel M.A."/>
            <person name="Kuhn J.M.M."/>
            <person name="Haberer G."/>
            <person name="Tellier A."/>
        </authorList>
    </citation>
    <scope>NUCLEOTIDE SEQUENCE</scope>
    <source>
        <tissue evidence="1">Mature leaves</tissue>
    </source>
</reference>
<accession>A0A6N2AI49</accession>
<evidence type="ECO:0000313" key="1">
    <source>
        <dbReference type="EMBL" id="TMW81419.1"/>
    </source>
</evidence>
<dbReference type="AlphaFoldDB" id="A0A6N2AI49"/>
<organism evidence="1">
    <name type="scientific">Solanum chilense</name>
    <name type="common">Tomato</name>
    <name type="synonym">Lycopersicon chilense</name>
    <dbReference type="NCBI Taxonomy" id="4083"/>
    <lineage>
        <taxon>Eukaryota</taxon>
        <taxon>Viridiplantae</taxon>
        <taxon>Streptophyta</taxon>
        <taxon>Embryophyta</taxon>
        <taxon>Tracheophyta</taxon>
        <taxon>Spermatophyta</taxon>
        <taxon>Magnoliopsida</taxon>
        <taxon>eudicotyledons</taxon>
        <taxon>Gunneridae</taxon>
        <taxon>Pentapetalae</taxon>
        <taxon>asterids</taxon>
        <taxon>lamiids</taxon>
        <taxon>Solanales</taxon>
        <taxon>Solanaceae</taxon>
        <taxon>Solanoideae</taxon>
        <taxon>Solaneae</taxon>
        <taxon>Solanum</taxon>
        <taxon>Solanum subgen. Lycopersicon</taxon>
    </lineage>
</organism>
<sequence>MGEASQNFTHLNFFSSDSTNMYDQIQNAVNYYTHIVNNNVMGDERVGELHNDEPFEHELTDIDDMYDDDCDNEDNAPNASVKDQSINYHSIAIPYLDHTEENAEDFIYTRDDGSIRMTL</sequence>
<name>A0A6N2AI49_SOLCI</name>
<protein>
    <submittedName>
        <fullName evidence="1">Uncharacterized protein</fullName>
    </submittedName>
</protein>
<proteinExistence type="predicted"/>
<comment type="caution">
    <text evidence="1">The sequence shown here is derived from an EMBL/GenBank/DDBJ whole genome shotgun (WGS) entry which is preliminary data.</text>
</comment>
<dbReference type="EMBL" id="RXGB01025237">
    <property type="protein sequence ID" value="TMW81419.1"/>
    <property type="molecule type" value="Genomic_DNA"/>
</dbReference>